<dbReference type="EMBL" id="AFNW01000134">
    <property type="protein sequence ID" value="EKJ73566.1"/>
    <property type="molecule type" value="Genomic_DNA"/>
</dbReference>
<dbReference type="Proteomes" id="UP000007978">
    <property type="component" value="Chromosome 3"/>
</dbReference>
<keyword evidence="2" id="KW-1185">Reference proteome</keyword>
<dbReference type="GeneID" id="20364802"/>
<dbReference type="KEGG" id="fpu:FPSE_06184"/>
<dbReference type="HOGENOM" id="CLU_1992778_0_0_1"/>
<dbReference type="RefSeq" id="XP_009257577.1">
    <property type="nucleotide sequence ID" value="XM_009259302.1"/>
</dbReference>
<reference evidence="1 2" key="1">
    <citation type="journal article" date="2012" name="PLoS Pathog.">
        <title>Comparative pathogenomics reveals horizontally acquired novel virulence genes in fungi infecting cereal hosts.</title>
        <authorList>
            <person name="Gardiner D.M."/>
            <person name="McDonald M.C."/>
            <person name="Covarelli L."/>
            <person name="Solomon P.S."/>
            <person name="Rusu A.G."/>
            <person name="Marshall M."/>
            <person name="Kazan K."/>
            <person name="Chakraborty S."/>
            <person name="McDonald B.A."/>
            <person name="Manners J.M."/>
        </authorList>
    </citation>
    <scope>NUCLEOTIDE SEQUENCE [LARGE SCALE GENOMIC DNA]</scope>
    <source>
        <strain evidence="1 2">CS3096</strain>
    </source>
</reference>
<evidence type="ECO:0000313" key="2">
    <source>
        <dbReference type="Proteomes" id="UP000007978"/>
    </source>
</evidence>
<sequence length="125" mass="14063">MPDQQPWFSGLGIFTRSSTSAQVRWYFPMPNFMLYSVARSGTTTNVTKTPPGMLLAFGSSESFTPSRISTEYEQRQIQERNVRILASNPDQGVSLKDLPHLILPPVWLFYEQHGLASRLRIGASA</sequence>
<accession>K3UMZ9</accession>
<organism evidence="1 2">
    <name type="scientific">Fusarium pseudograminearum (strain CS3096)</name>
    <name type="common">Wheat and barley crown-rot fungus</name>
    <dbReference type="NCBI Taxonomy" id="1028729"/>
    <lineage>
        <taxon>Eukaryota</taxon>
        <taxon>Fungi</taxon>
        <taxon>Dikarya</taxon>
        <taxon>Ascomycota</taxon>
        <taxon>Pezizomycotina</taxon>
        <taxon>Sordariomycetes</taxon>
        <taxon>Hypocreomycetidae</taxon>
        <taxon>Hypocreales</taxon>
        <taxon>Nectriaceae</taxon>
        <taxon>Fusarium</taxon>
    </lineage>
</organism>
<name>K3UMZ9_FUSPC</name>
<gene>
    <name evidence="1" type="ORF">FPSE_06184</name>
</gene>
<proteinExistence type="predicted"/>
<protein>
    <submittedName>
        <fullName evidence="1">Uncharacterized protein</fullName>
    </submittedName>
</protein>
<comment type="caution">
    <text evidence="1">The sequence shown here is derived from an EMBL/GenBank/DDBJ whole genome shotgun (WGS) entry which is preliminary data.</text>
</comment>
<evidence type="ECO:0000313" key="1">
    <source>
        <dbReference type="EMBL" id="EKJ73566.1"/>
    </source>
</evidence>
<dbReference type="AlphaFoldDB" id="K3UMZ9"/>